<evidence type="ECO:0000256" key="2">
    <source>
        <dbReference type="ARBA" id="ARBA00023002"/>
    </source>
</evidence>
<evidence type="ECO:0000313" key="4">
    <source>
        <dbReference type="EMBL" id="GAA1226370.1"/>
    </source>
</evidence>
<gene>
    <name evidence="4" type="ORF">GCM10009665_16190</name>
</gene>
<name>A0ABP4GIL0_9ACTN</name>
<proteinExistence type="inferred from homology"/>
<dbReference type="RefSeq" id="WP_344440554.1">
    <property type="nucleotide sequence ID" value="NZ_BAAALF010000017.1"/>
</dbReference>
<reference evidence="5" key="1">
    <citation type="journal article" date="2019" name="Int. J. Syst. Evol. Microbiol.">
        <title>The Global Catalogue of Microorganisms (GCM) 10K type strain sequencing project: providing services to taxonomists for standard genome sequencing and annotation.</title>
        <authorList>
            <consortium name="The Broad Institute Genomics Platform"/>
            <consortium name="The Broad Institute Genome Sequencing Center for Infectious Disease"/>
            <person name="Wu L."/>
            <person name="Ma J."/>
        </authorList>
    </citation>
    <scope>NUCLEOTIDE SEQUENCE [LARGE SCALE GENOMIC DNA]</scope>
    <source>
        <strain evidence="5">JCM 13004</strain>
    </source>
</reference>
<protein>
    <submittedName>
        <fullName evidence="4">SDR family oxidoreductase</fullName>
    </submittedName>
</protein>
<dbReference type="Pfam" id="PF00106">
    <property type="entry name" value="adh_short"/>
    <property type="match status" value="1"/>
</dbReference>
<keyword evidence="5" id="KW-1185">Reference proteome</keyword>
<dbReference type="SMART" id="SM00822">
    <property type="entry name" value="PKS_KR"/>
    <property type="match status" value="1"/>
</dbReference>
<comment type="similarity">
    <text evidence="1">Belongs to the short-chain dehydrogenases/reductases (SDR) family.</text>
</comment>
<comment type="caution">
    <text evidence="4">The sequence shown here is derived from an EMBL/GenBank/DDBJ whole genome shotgun (WGS) entry which is preliminary data.</text>
</comment>
<dbReference type="EMBL" id="BAAALF010000017">
    <property type="protein sequence ID" value="GAA1226370.1"/>
    <property type="molecule type" value="Genomic_DNA"/>
</dbReference>
<dbReference type="Gene3D" id="3.40.50.720">
    <property type="entry name" value="NAD(P)-binding Rossmann-like Domain"/>
    <property type="match status" value="1"/>
</dbReference>
<dbReference type="InterPro" id="IPR057326">
    <property type="entry name" value="KR_dom"/>
</dbReference>
<dbReference type="InterPro" id="IPR036291">
    <property type="entry name" value="NAD(P)-bd_dom_sf"/>
</dbReference>
<dbReference type="SUPFAM" id="SSF51735">
    <property type="entry name" value="NAD(P)-binding Rossmann-fold domains"/>
    <property type="match status" value="1"/>
</dbReference>
<dbReference type="PANTHER" id="PTHR44196">
    <property type="entry name" value="DEHYDROGENASE/REDUCTASE SDR FAMILY MEMBER 7B"/>
    <property type="match status" value="1"/>
</dbReference>
<dbReference type="InterPro" id="IPR020904">
    <property type="entry name" value="Sc_DH/Rdtase_CS"/>
</dbReference>
<dbReference type="PRINTS" id="PR00081">
    <property type="entry name" value="GDHRDH"/>
</dbReference>
<dbReference type="CDD" id="cd05233">
    <property type="entry name" value="SDR_c"/>
    <property type="match status" value="1"/>
</dbReference>
<evidence type="ECO:0000256" key="1">
    <source>
        <dbReference type="ARBA" id="ARBA00006484"/>
    </source>
</evidence>
<accession>A0ABP4GIL0</accession>
<evidence type="ECO:0000313" key="5">
    <source>
        <dbReference type="Proteomes" id="UP001500037"/>
    </source>
</evidence>
<dbReference type="InterPro" id="IPR002347">
    <property type="entry name" value="SDR_fam"/>
</dbReference>
<dbReference type="PROSITE" id="PS00061">
    <property type="entry name" value="ADH_SHORT"/>
    <property type="match status" value="1"/>
</dbReference>
<feature type="domain" description="Ketoreductase" evidence="3">
    <location>
        <begin position="25"/>
        <end position="209"/>
    </location>
</feature>
<organism evidence="4 5">
    <name type="scientific">Kitasatospora nipponensis</name>
    <dbReference type="NCBI Taxonomy" id="258049"/>
    <lineage>
        <taxon>Bacteria</taxon>
        <taxon>Bacillati</taxon>
        <taxon>Actinomycetota</taxon>
        <taxon>Actinomycetes</taxon>
        <taxon>Kitasatosporales</taxon>
        <taxon>Streptomycetaceae</taxon>
        <taxon>Kitasatospora</taxon>
    </lineage>
</organism>
<keyword evidence="2" id="KW-0560">Oxidoreductase</keyword>
<evidence type="ECO:0000259" key="3">
    <source>
        <dbReference type="SMART" id="SM00822"/>
    </source>
</evidence>
<dbReference type="PANTHER" id="PTHR44196:SF1">
    <property type="entry name" value="DEHYDROGENASE_REDUCTASE SDR FAMILY MEMBER 7B"/>
    <property type="match status" value="1"/>
</dbReference>
<sequence length="264" mass="26761">MTGTGPVAGALEAAVPGAVTGPVAGAVLITGASRGIGRALAHRLALDGTPAVLWARDGGQLDDVVRNFADHGVPALGCAVDVGDPAAVRAAGHRLREHGFGLRAVVLNAGVGQWHPLLDHPHEVWTRTLATNLQGAFSAVVELLPLLLAHGDGQLIGIGSDSGLTGLPDRAAYCASKWGLRGVLEVARAEHRDQGLRVTHVALGAVDTGFRTGVPGGRPGALSAQAAADLVAWLLALPAGTEVREIHAASTARPFGAAAATEKE</sequence>
<dbReference type="Proteomes" id="UP001500037">
    <property type="component" value="Unassembled WGS sequence"/>
</dbReference>